<dbReference type="Pfam" id="PF00593">
    <property type="entry name" value="TonB_dep_Rec_b-barrel"/>
    <property type="match status" value="1"/>
</dbReference>
<reference evidence="17 18" key="1">
    <citation type="submission" date="2018-07" db="EMBL/GenBank/DDBJ databases">
        <title>Erythrobacter nanhaiensis sp. nov., a novel member of the genus Erythrobacter isolated from the South China Sea.</title>
        <authorList>
            <person name="Chen X."/>
            <person name="Liu J."/>
        </authorList>
    </citation>
    <scope>NUCLEOTIDE SEQUENCE [LARGE SCALE GENOMIC DNA]</scope>
    <source>
        <strain evidence="17 18">S-5</strain>
    </source>
</reference>
<feature type="domain" description="TonB-dependent receptor-like beta-barrel" evidence="15">
    <location>
        <begin position="265"/>
        <end position="744"/>
    </location>
</feature>
<comment type="similarity">
    <text evidence="11 12">Belongs to the TonB-dependent receptor family.</text>
</comment>
<gene>
    <name evidence="17" type="ORF">DL238_06525</name>
</gene>
<dbReference type="PROSITE" id="PS52016">
    <property type="entry name" value="TONB_DEPENDENT_REC_3"/>
    <property type="match status" value="1"/>
</dbReference>
<keyword evidence="10 11" id="KW-0998">Cell outer membrane</keyword>
<evidence type="ECO:0000256" key="3">
    <source>
        <dbReference type="ARBA" id="ARBA00022452"/>
    </source>
</evidence>
<comment type="subcellular location">
    <subcellularLocation>
        <location evidence="1 11">Cell outer membrane</location>
        <topology evidence="1 11">Multi-pass membrane protein</topology>
    </subcellularLocation>
</comment>
<feature type="chain" id="PRO_5017337065" evidence="14">
    <location>
        <begin position="24"/>
        <end position="778"/>
    </location>
</feature>
<protein>
    <submittedName>
        <fullName evidence="17">TonB-dependent receptor</fullName>
    </submittedName>
</protein>
<comment type="caution">
    <text evidence="17">The sequence shown here is derived from an EMBL/GenBank/DDBJ whole genome shotgun (WGS) entry which is preliminary data.</text>
</comment>
<dbReference type="PANTHER" id="PTHR32552">
    <property type="entry name" value="FERRICHROME IRON RECEPTOR-RELATED"/>
    <property type="match status" value="1"/>
</dbReference>
<evidence type="ECO:0000313" key="18">
    <source>
        <dbReference type="Proteomes" id="UP000254101"/>
    </source>
</evidence>
<evidence type="ECO:0000259" key="15">
    <source>
        <dbReference type="Pfam" id="PF00593"/>
    </source>
</evidence>
<keyword evidence="14" id="KW-0732">Signal</keyword>
<dbReference type="RefSeq" id="WP_115491523.1">
    <property type="nucleotide sequence ID" value="NZ_JACHWW010000001.1"/>
</dbReference>
<accession>A0A395LK37</accession>
<evidence type="ECO:0000256" key="6">
    <source>
        <dbReference type="ARBA" id="ARBA00023004"/>
    </source>
</evidence>
<evidence type="ECO:0000313" key="17">
    <source>
        <dbReference type="EMBL" id="RDS77302.1"/>
    </source>
</evidence>
<evidence type="ECO:0000256" key="7">
    <source>
        <dbReference type="ARBA" id="ARBA00023065"/>
    </source>
</evidence>
<keyword evidence="2 11" id="KW-0813">Transport</keyword>
<keyword evidence="9 11" id="KW-0472">Membrane</keyword>
<dbReference type="SUPFAM" id="SSF56935">
    <property type="entry name" value="Porins"/>
    <property type="match status" value="1"/>
</dbReference>
<feature type="domain" description="TonB-dependent receptor plug" evidence="16">
    <location>
        <begin position="61"/>
        <end position="169"/>
    </location>
</feature>
<dbReference type="OrthoDB" id="9760333at2"/>
<evidence type="ECO:0000256" key="1">
    <source>
        <dbReference type="ARBA" id="ARBA00004571"/>
    </source>
</evidence>
<dbReference type="Proteomes" id="UP000254101">
    <property type="component" value="Unassembled WGS sequence"/>
</dbReference>
<dbReference type="InterPro" id="IPR036942">
    <property type="entry name" value="Beta-barrel_TonB_sf"/>
</dbReference>
<dbReference type="AlphaFoldDB" id="A0A395LK37"/>
<dbReference type="GO" id="GO:0009279">
    <property type="term" value="C:cell outer membrane"/>
    <property type="evidence" value="ECO:0007669"/>
    <property type="project" value="UniProtKB-SubCell"/>
</dbReference>
<dbReference type="Gene3D" id="2.40.170.20">
    <property type="entry name" value="TonB-dependent receptor, beta-barrel domain"/>
    <property type="match status" value="1"/>
</dbReference>
<dbReference type="GO" id="GO:0006826">
    <property type="term" value="P:iron ion transport"/>
    <property type="evidence" value="ECO:0007669"/>
    <property type="project" value="UniProtKB-KW"/>
</dbReference>
<dbReference type="EMBL" id="QRBB01000001">
    <property type="protein sequence ID" value="RDS77302.1"/>
    <property type="molecule type" value="Genomic_DNA"/>
</dbReference>
<dbReference type="InterPro" id="IPR000531">
    <property type="entry name" value="Beta-barrel_TonB"/>
</dbReference>
<organism evidence="17 18">
    <name type="scientific">Alteriqipengyuania lutimaris</name>
    <dbReference type="NCBI Taxonomy" id="1538146"/>
    <lineage>
        <taxon>Bacteria</taxon>
        <taxon>Pseudomonadati</taxon>
        <taxon>Pseudomonadota</taxon>
        <taxon>Alphaproteobacteria</taxon>
        <taxon>Sphingomonadales</taxon>
        <taxon>Erythrobacteraceae</taxon>
        <taxon>Alteriqipengyuania</taxon>
    </lineage>
</organism>
<feature type="signal peptide" evidence="14">
    <location>
        <begin position="1"/>
        <end position="23"/>
    </location>
</feature>
<keyword evidence="17" id="KW-0675">Receptor</keyword>
<dbReference type="InterPro" id="IPR012910">
    <property type="entry name" value="Plug_dom"/>
</dbReference>
<feature type="region of interest" description="Disordered" evidence="13">
    <location>
        <begin position="490"/>
        <end position="511"/>
    </location>
</feature>
<keyword evidence="18" id="KW-1185">Reference proteome</keyword>
<keyword evidence="6" id="KW-0408">Iron</keyword>
<keyword evidence="5 11" id="KW-0812">Transmembrane</keyword>
<name>A0A395LK37_9SPHN</name>
<dbReference type="PANTHER" id="PTHR32552:SF81">
    <property type="entry name" value="TONB-DEPENDENT OUTER MEMBRANE RECEPTOR"/>
    <property type="match status" value="1"/>
</dbReference>
<evidence type="ECO:0000256" key="2">
    <source>
        <dbReference type="ARBA" id="ARBA00022448"/>
    </source>
</evidence>
<evidence type="ECO:0000259" key="16">
    <source>
        <dbReference type="Pfam" id="PF07715"/>
    </source>
</evidence>
<evidence type="ECO:0000256" key="10">
    <source>
        <dbReference type="ARBA" id="ARBA00023237"/>
    </source>
</evidence>
<evidence type="ECO:0000256" key="11">
    <source>
        <dbReference type="PROSITE-ProRule" id="PRU01360"/>
    </source>
</evidence>
<keyword evidence="4" id="KW-0410">Iron transport</keyword>
<dbReference type="InterPro" id="IPR039426">
    <property type="entry name" value="TonB-dep_rcpt-like"/>
</dbReference>
<evidence type="ECO:0000256" key="8">
    <source>
        <dbReference type="ARBA" id="ARBA00023077"/>
    </source>
</evidence>
<keyword evidence="8 12" id="KW-0798">TonB box</keyword>
<evidence type="ECO:0000256" key="14">
    <source>
        <dbReference type="SAM" id="SignalP"/>
    </source>
</evidence>
<sequence length="778" mass="84966">MTRFFACSSLAVATCLLASPAVAQDSVVADNEAMEEQADPDSDNNTLQTIVVTAQRRESTVQDTSAAISAFSGDALEETRTLSFEDLAGQATSLSFTALSPLDQEFNIRGITNTRLDSPSADQSVGIFVDDVYVGRSGLFNFDLFDVDRVEVIRGPQGVLLGKNVVGGAISIYSARPERNFEGGMTASYGNYDEKLVRGHITGPISDTLAARLAFQVRNRDGFNYDVAHDVDLDNVDSVQMRGQIAFEPLDSAFSAVFIADYTNDDSNGFHSVTLDGPADGAGPWSTAREQVAALRPGGLDIRESLPDYQTYKGDTSPTPQQLHREAFGLTLNMSYDFDVATLTSITGYREGEAFSVYDQTGIGPSNEYGIIVPLLFRSPVREAEEIKQFTQEVRLVSPVAEISGFDWILGGYFQHDEVSKDDIISFEIRVPVIPTLNGQSAWFNEGTNKSYAVFGQLGYRFSEAFRVVGGVRYSRDEKSGTVRGLALETGDRFTPDDPVPSSPLSPTYVEGGGYTTDYSNSWEEITPQFTVEFEPNDDILLYATFSRGFKGGGFEDDPANPLAAQSSYDPETVQNIEVGGKFEFFDRRARLNLAAFMMDYKDLQVTQTSDVCLCNITDNAADAEIKGIEAELQVVPLPGLTLSGGLTLLDTEYIEFTDSVGNVNDGKFLQRTPDYQYSLSARYSTDLGNWSDGFSASLSYNEQGSISWNPEGSANEPAYGLLDGRISISPTPDLTFSIWGRNLTDETYRTNAIAFFGDEASRLGAPRTYGAEVSVQF</sequence>
<evidence type="ECO:0000256" key="13">
    <source>
        <dbReference type="SAM" id="MobiDB-lite"/>
    </source>
</evidence>
<evidence type="ECO:0000256" key="5">
    <source>
        <dbReference type="ARBA" id="ARBA00022692"/>
    </source>
</evidence>
<evidence type="ECO:0000256" key="12">
    <source>
        <dbReference type="RuleBase" id="RU003357"/>
    </source>
</evidence>
<proteinExistence type="inferred from homology"/>
<evidence type="ECO:0000256" key="9">
    <source>
        <dbReference type="ARBA" id="ARBA00023136"/>
    </source>
</evidence>
<evidence type="ECO:0000256" key="4">
    <source>
        <dbReference type="ARBA" id="ARBA00022496"/>
    </source>
</evidence>
<keyword evidence="7" id="KW-0406">Ion transport</keyword>
<dbReference type="Pfam" id="PF07715">
    <property type="entry name" value="Plug"/>
    <property type="match status" value="1"/>
</dbReference>
<keyword evidence="3 11" id="KW-1134">Transmembrane beta strand</keyword>